<dbReference type="SUPFAM" id="SSF55144">
    <property type="entry name" value="LigT-like"/>
    <property type="match status" value="1"/>
</dbReference>
<dbReference type="Gene3D" id="3.90.1140.10">
    <property type="entry name" value="Cyclic phosphodiesterase"/>
    <property type="match status" value="1"/>
</dbReference>
<accession>A0ABS7TTH9</accession>
<dbReference type="RefSeq" id="WP_224193301.1">
    <property type="nucleotide sequence ID" value="NZ_JAIRAU010000027.1"/>
</dbReference>
<keyword evidence="2" id="KW-1185">Reference proteome</keyword>
<protein>
    <submittedName>
        <fullName evidence="1">2'-5' RNA ligase family protein</fullName>
    </submittedName>
</protein>
<evidence type="ECO:0000313" key="2">
    <source>
        <dbReference type="Proteomes" id="UP001139031"/>
    </source>
</evidence>
<reference evidence="1" key="1">
    <citation type="submission" date="2021-08" db="EMBL/GenBank/DDBJ databases">
        <authorList>
            <person name="Stevens D.C."/>
        </authorList>
    </citation>
    <scope>NUCLEOTIDE SEQUENCE</scope>
    <source>
        <strain evidence="1">DSM 53165</strain>
    </source>
</reference>
<proteinExistence type="predicted"/>
<dbReference type="EMBL" id="JAIRAU010000027">
    <property type="protein sequence ID" value="MBZ5711539.1"/>
    <property type="molecule type" value="Genomic_DNA"/>
</dbReference>
<gene>
    <name evidence="1" type="ORF">K7C98_20050</name>
</gene>
<sequence>MNLVPPTYICLDLPEPQASEVMALRRRYCQRLKDFPPEITITGSSGVGAMLPQLHWDRVEPRLEALAQEWAPIRASLGGMVRFPDTDIFCLSMSDPMPFMALHEALKHSGIAFEESQFPFFPHCTIRMAGPLSDADISALFSLTVPGEFTIAELALYQRTPDDRIVRVWSRPLAGAST</sequence>
<keyword evidence="1" id="KW-0436">Ligase</keyword>
<dbReference type="InterPro" id="IPR009097">
    <property type="entry name" value="Cyclic_Pdiesterase"/>
</dbReference>
<dbReference type="GO" id="GO:0016874">
    <property type="term" value="F:ligase activity"/>
    <property type="evidence" value="ECO:0007669"/>
    <property type="project" value="UniProtKB-KW"/>
</dbReference>
<name>A0ABS7TTH9_9BACT</name>
<dbReference type="Proteomes" id="UP001139031">
    <property type="component" value="Unassembled WGS sequence"/>
</dbReference>
<evidence type="ECO:0000313" key="1">
    <source>
        <dbReference type="EMBL" id="MBZ5711539.1"/>
    </source>
</evidence>
<dbReference type="Pfam" id="PF13563">
    <property type="entry name" value="2_5_RNA_ligase2"/>
    <property type="match status" value="1"/>
</dbReference>
<comment type="caution">
    <text evidence="1">The sequence shown here is derived from an EMBL/GenBank/DDBJ whole genome shotgun (WGS) entry which is preliminary data.</text>
</comment>
<organism evidence="1 2">
    <name type="scientific">Nannocystis pusilla</name>
    <dbReference type="NCBI Taxonomy" id="889268"/>
    <lineage>
        <taxon>Bacteria</taxon>
        <taxon>Pseudomonadati</taxon>
        <taxon>Myxococcota</taxon>
        <taxon>Polyangia</taxon>
        <taxon>Nannocystales</taxon>
        <taxon>Nannocystaceae</taxon>
        <taxon>Nannocystis</taxon>
    </lineage>
</organism>